<evidence type="ECO:0000313" key="2">
    <source>
        <dbReference type="EMBL" id="KAJ7712545.1"/>
    </source>
</evidence>
<comment type="caution">
    <text evidence="2">The sequence shown here is derived from an EMBL/GenBank/DDBJ whole genome shotgun (WGS) entry which is preliminary data.</text>
</comment>
<evidence type="ECO:0000313" key="3">
    <source>
        <dbReference type="Proteomes" id="UP001215280"/>
    </source>
</evidence>
<evidence type="ECO:0000256" key="1">
    <source>
        <dbReference type="SAM" id="MobiDB-lite"/>
    </source>
</evidence>
<sequence length="216" mass="24029">MPTPAQKPLLPGIAPHLFPHRRPHKGPTNPDTSDTSMDSNPAGMLIPISCVVQARADPSPARRTAEAAVKAQGVQLALLEARMESIDGYATALTNLQECTERHLTHALLQLNTLISARTHPEAFEVAFLAVQQLLDSLYPSTRIFQEEEDILPRDTGQELSTTKPTSFRPHRPIYTSEYSIGSAWRYSLISCQVWESNERPHGFDQKPTKDKIPLD</sequence>
<dbReference type="AlphaFoldDB" id="A0AAD7H537"/>
<protein>
    <submittedName>
        <fullName evidence="2">Uncharacterized protein</fullName>
    </submittedName>
</protein>
<gene>
    <name evidence="2" type="ORF">DFH07DRAFT_786013</name>
</gene>
<dbReference type="EMBL" id="JARJLG010000425">
    <property type="protein sequence ID" value="KAJ7712545.1"/>
    <property type="molecule type" value="Genomic_DNA"/>
</dbReference>
<feature type="compositionally biased region" description="Polar residues" evidence="1">
    <location>
        <begin position="29"/>
        <end position="39"/>
    </location>
</feature>
<dbReference type="Proteomes" id="UP001215280">
    <property type="component" value="Unassembled WGS sequence"/>
</dbReference>
<keyword evidence="3" id="KW-1185">Reference proteome</keyword>
<reference evidence="2" key="1">
    <citation type="submission" date="2023-03" db="EMBL/GenBank/DDBJ databases">
        <title>Massive genome expansion in bonnet fungi (Mycena s.s.) driven by repeated elements and novel gene families across ecological guilds.</title>
        <authorList>
            <consortium name="Lawrence Berkeley National Laboratory"/>
            <person name="Harder C.B."/>
            <person name="Miyauchi S."/>
            <person name="Viragh M."/>
            <person name="Kuo A."/>
            <person name="Thoen E."/>
            <person name="Andreopoulos B."/>
            <person name="Lu D."/>
            <person name="Skrede I."/>
            <person name="Drula E."/>
            <person name="Henrissat B."/>
            <person name="Morin E."/>
            <person name="Kohler A."/>
            <person name="Barry K."/>
            <person name="LaButti K."/>
            <person name="Morin E."/>
            <person name="Salamov A."/>
            <person name="Lipzen A."/>
            <person name="Mereny Z."/>
            <person name="Hegedus B."/>
            <person name="Baldrian P."/>
            <person name="Stursova M."/>
            <person name="Weitz H."/>
            <person name="Taylor A."/>
            <person name="Grigoriev I.V."/>
            <person name="Nagy L.G."/>
            <person name="Martin F."/>
            <person name="Kauserud H."/>
        </authorList>
    </citation>
    <scope>NUCLEOTIDE SEQUENCE</scope>
    <source>
        <strain evidence="2">CBHHK188m</strain>
    </source>
</reference>
<accession>A0AAD7H537</accession>
<proteinExistence type="predicted"/>
<organism evidence="2 3">
    <name type="scientific">Mycena maculata</name>
    <dbReference type="NCBI Taxonomy" id="230809"/>
    <lineage>
        <taxon>Eukaryota</taxon>
        <taxon>Fungi</taxon>
        <taxon>Dikarya</taxon>
        <taxon>Basidiomycota</taxon>
        <taxon>Agaricomycotina</taxon>
        <taxon>Agaricomycetes</taxon>
        <taxon>Agaricomycetidae</taxon>
        <taxon>Agaricales</taxon>
        <taxon>Marasmiineae</taxon>
        <taxon>Mycenaceae</taxon>
        <taxon>Mycena</taxon>
    </lineage>
</organism>
<name>A0AAD7H537_9AGAR</name>
<feature type="region of interest" description="Disordered" evidence="1">
    <location>
        <begin position="1"/>
        <end position="40"/>
    </location>
</feature>